<evidence type="ECO:0000256" key="3">
    <source>
        <dbReference type="ARBA" id="ARBA00022679"/>
    </source>
</evidence>
<evidence type="ECO:0000313" key="12">
    <source>
        <dbReference type="Proteomes" id="UP000178606"/>
    </source>
</evidence>
<name>A0A1F6D4M5_HANXR</name>
<dbReference type="SUPFAM" id="SSF56112">
    <property type="entry name" value="Protein kinase-like (PK-like)"/>
    <property type="match status" value="1"/>
</dbReference>
<evidence type="ECO:0000256" key="4">
    <source>
        <dbReference type="ARBA" id="ARBA00022741"/>
    </source>
</evidence>
<evidence type="ECO:0000313" key="11">
    <source>
        <dbReference type="EMBL" id="OGG56393.1"/>
    </source>
</evidence>
<dbReference type="GO" id="GO:0004674">
    <property type="term" value="F:protein serine/threonine kinase activity"/>
    <property type="evidence" value="ECO:0007669"/>
    <property type="project" value="UniProtKB-KW"/>
</dbReference>
<keyword evidence="2" id="KW-0723">Serine/threonine-protein kinase</keyword>
<dbReference type="InterPro" id="IPR050660">
    <property type="entry name" value="NEK_Ser/Thr_kinase"/>
</dbReference>
<evidence type="ECO:0000259" key="10">
    <source>
        <dbReference type="PROSITE" id="PS50011"/>
    </source>
</evidence>
<protein>
    <recommendedName>
        <fullName evidence="1">non-specific serine/threonine protein kinase</fullName>
        <ecNumber evidence="1">2.7.11.1</ecNumber>
    </recommendedName>
</protein>
<dbReference type="PANTHER" id="PTHR43671:SF98">
    <property type="entry name" value="SERINE_THREONINE-PROTEIN KINASE NEK11"/>
    <property type="match status" value="1"/>
</dbReference>
<evidence type="ECO:0000256" key="9">
    <source>
        <dbReference type="SAM" id="MobiDB-lite"/>
    </source>
</evidence>
<comment type="catalytic activity">
    <reaction evidence="7">
        <text>L-threonyl-[protein] + ATP = O-phospho-L-threonyl-[protein] + ADP + H(+)</text>
        <dbReference type="Rhea" id="RHEA:46608"/>
        <dbReference type="Rhea" id="RHEA-COMP:11060"/>
        <dbReference type="Rhea" id="RHEA-COMP:11605"/>
        <dbReference type="ChEBI" id="CHEBI:15378"/>
        <dbReference type="ChEBI" id="CHEBI:30013"/>
        <dbReference type="ChEBI" id="CHEBI:30616"/>
        <dbReference type="ChEBI" id="CHEBI:61977"/>
        <dbReference type="ChEBI" id="CHEBI:456216"/>
        <dbReference type="EC" id="2.7.11.1"/>
    </reaction>
</comment>
<evidence type="ECO:0000256" key="5">
    <source>
        <dbReference type="ARBA" id="ARBA00022777"/>
    </source>
</evidence>
<reference evidence="11 12" key="1">
    <citation type="journal article" date="2016" name="Nat. Commun.">
        <title>Thousands of microbial genomes shed light on interconnected biogeochemical processes in an aquifer system.</title>
        <authorList>
            <person name="Anantharaman K."/>
            <person name="Brown C.T."/>
            <person name="Hug L.A."/>
            <person name="Sharon I."/>
            <person name="Castelle C.J."/>
            <person name="Probst A.J."/>
            <person name="Thomas B.C."/>
            <person name="Singh A."/>
            <person name="Wilkins M.J."/>
            <person name="Karaoz U."/>
            <person name="Brodie E.L."/>
            <person name="Williams K.H."/>
            <person name="Hubbard S.S."/>
            <person name="Banfield J.F."/>
        </authorList>
    </citation>
    <scope>NUCLEOTIDE SEQUENCE [LARGE SCALE GENOMIC DNA]</scope>
    <source>
        <strain evidence="12">RIFCSPLOWO2_12_FULL_64_10</strain>
    </source>
</reference>
<dbReference type="Proteomes" id="UP000178606">
    <property type="component" value="Unassembled WGS sequence"/>
</dbReference>
<keyword evidence="6" id="KW-0067">ATP-binding</keyword>
<accession>A0A1F6D4M5</accession>
<dbReference type="EC" id="2.7.11.1" evidence="1"/>
<dbReference type="PANTHER" id="PTHR43671">
    <property type="entry name" value="SERINE/THREONINE-PROTEIN KINASE NEK"/>
    <property type="match status" value="1"/>
</dbReference>
<dbReference type="PROSITE" id="PS50011">
    <property type="entry name" value="PROTEIN_KINASE_DOM"/>
    <property type="match status" value="1"/>
</dbReference>
<dbReference type="InterPro" id="IPR011009">
    <property type="entry name" value="Kinase-like_dom_sf"/>
</dbReference>
<proteinExistence type="predicted"/>
<dbReference type="SMART" id="SM00220">
    <property type="entry name" value="S_TKc"/>
    <property type="match status" value="1"/>
</dbReference>
<feature type="region of interest" description="Disordered" evidence="9">
    <location>
        <begin position="373"/>
        <end position="405"/>
    </location>
</feature>
<keyword evidence="5" id="KW-0418">Kinase</keyword>
<comment type="caution">
    <text evidence="11">The sequence shown here is derived from an EMBL/GenBank/DDBJ whole genome shotgun (WGS) entry which is preliminary data.</text>
</comment>
<dbReference type="Gene3D" id="1.10.510.10">
    <property type="entry name" value="Transferase(Phosphotransferase) domain 1"/>
    <property type="match status" value="1"/>
</dbReference>
<feature type="domain" description="Protein kinase" evidence="10">
    <location>
        <begin position="25"/>
        <end position="299"/>
    </location>
</feature>
<organism evidence="11 12">
    <name type="scientific">Handelsmanbacteria sp. (strain RIFCSPLOWO2_12_FULL_64_10)</name>
    <dbReference type="NCBI Taxonomy" id="1817868"/>
    <lineage>
        <taxon>Bacteria</taxon>
        <taxon>Candidatus Handelsmaniibacteriota</taxon>
    </lineage>
</organism>
<evidence type="ECO:0000256" key="1">
    <source>
        <dbReference type="ARBA" id="ARBA00012513"/>
    </source>
</evidence>
<gene>
    <name evidence="11" type="ORF">A3F84_20845</name>
</gene>
<evidence type="ECO:0000256" key="2">
    <source>
        <dbReference type="ARBA" id="ARBA00022527"/>
    </source>
</evidence>
<dbReference type="EMBL" id="MFKF01000033">
    <property type="protein sequence ID" value="OGG56393.1"/>
    <property type="molecule type" value="Genomic_DNA"/>
</dbReference>
<evidence type="ECO:0000256" key="6">
    <source>
        <dbReference type="ARBA" id="ARBA00022840"/>
    </source>
</evidence>
<dbReference type="AlphaFoldDB" id="A0A1F6D4M5"/>
<evidence type="ECO:0000256" key="7">
    <source>
        <dbReference type="ARBA" id="ARBA00047899"/>
    </source>
</evidence>
<evidence type="ECO:0000256" key="8">
    <source>
        <dbReference type="ARBA" id="ARBA00048679"/>
    </source>
</evidence>
<comment type="catalytic activity">
    <reaction evidence="8">
        <text>L-seryl-[protein] + ATP = O-phospho-L-seryl-[protein] + ADP + H(+)</text>
        <dbReference type="Rhea" id="RHEA:17989"/>
        <dbReference type="Rhea" id="RHEA-COMP:9863"/>
        <dbReference type="Rhea" id="RHEA-COMP:11604"/>
        <dbReference type="ChEBI" id="CHEBI:15378"/>
        <dbReference type="ChEBI" id="CHEBI:29999"/>
        <dbReference type="ChEBI" id="CHEBI:30616"/>
        <dbReference type="ChEBI" id="CHEBI:83421"/>
        <dbReference type="ChEBI" id="CHEBI:456216"/>
        <dbReference type="EC" id="2.7.11.1"/>
    </reaction>
</comment>
<dbReference type="Pfam" id="PF00069">
    <property type="entry name" value="Pkinase"/>
    <property type="match status" value="1"/>
</dbReference>
<dbReference type="InterPro" id="IPR000719">
    <property type="entry name" value="Prot_kinase_dom"/>
</dbReference>
<keyword evidence="3" id="KW-0808">Transferase</keyword>
<dbReference type="GO" id="GO:0005524">
    <property type="term" value="F:ATP binding"/>
    <property type="evidence" value="ECO:0007669"/>
    <property type="project" value="UniProtKB-KW"/>
</dbReference>
<keyword evidence="4" id="KW-0547">Nucleotide-binding</keyword>
<sequence length="878" mass="95703">MSLTSLESWLDSPARPELLGERWEIDYERRLGAGAHSEWFEAEDGRLGDAQEDRPLRAAAQLVRPDAPVEVIERLAAAGWLTAAVQHPRVIRTLDRGRESTAAGELYWSITELVEHPTLEAWVHDVAKGETRDALLIVQLIAQTLAEIRERFFPRSPGQALHRDLSPGNIYIVCDRLPGGGYGPVLDIRIGDWTFALQPRNRELTEIRANAISVGTAGYRAPEVALKQPPTDVSDIYSMAALAYRALTLTDPDDMRAPTELPADVPKPARDYLLRMLAQRPEERVGYARPAGDGQEQELSKRPSAEALVAADVRRLIDDLYGPSAAAPRMRAPWGLAAAVVLAAGIAGTCWYSASHPGKIPALDRLWGVRTSAAGEPAGTNDRGSGGPSPDTTPESGPDIHAGPKFIAPTAESADWSRMVDELYRDARPASQRFDFGPLIEALEREGHEGPADSMRAAVAAWNTGSGQWKTGTPSPAARFPKGELTRIETVTDDSVRGTASSGQTVTVALSDLDAVPIFAALAPKDQVRAIWASRDALTAATLAAREGIVVDEGWWLVSRALGEAQTRLEAVESYVLGEIRRERPKRETPIAPPIVGHDLPPRAEPLEIRIPEEAIRERLGAVAQLVEALGQAGWWEAIVTVDGALERERARLAGEVAAWALFGKRDDEALARDHAAAAAFGACVERTTIERLYGSRNLLEMENIKRWTYGQEGDTAAPPTIERKPRGQGDEALLHAAAGAIELAPEHYQSRPHVGYVRVRATLKRTAERASLWFLLGQDSADGERVEISCAASAGGQVTLWSEGAPRADVEDLFDPDRVIEHTFELVAIGRTAVVRVDGVIRYVTEWKDKGATWPRVGFQGVDGIVSEIRQWEEPTQ</sequence>